<accession>A0A1I0S1K8</accession>
<reference evidence="2" key="1">
    <citation type="submission" date="2016-10" db="EMBL/GenBank/DDBJ databases">
        <authorList>
            <person name="Varghese N."/>
            <person name="Submissions S."/>
        </authorList>
    </citation>
    <scope>NUCLEOTIDE SEQUENCE [LARGE SCALE GENOMIC DNA]</scope>
    <source>
        <strain evidence="2">DSM 17724</strain>
    </source>
</reference>
<proteinExistence type="predicted"/>
<dbReference type="EMBL" id="FOIU01000003">
    <property type="protein sequence ID" value="SEW48244.1"/>
    <property type="molecule type" value="Genomic_DNA"/>
</dbReference>
<dbReference type="Proteomes" id="UP000199469">
    <property type="component" value="Unassembled WGS sequence"/>
</dbReference>
<dbReference type="AlphaFoldDB" id="A0A1I0S1K8"/>
<evidence type="ECO:0000313" key="2">
    <source>
        <dbReference type="Proteomes" id="UP000199469"/>
    </source>
</evidence>
<sequence>MNLKALILDSLCHFDKGDIYLHNRFFTSFKTTN</sequence>
<organism evidence="1 2">
    <name type="scientific">Chryseobacterium wanjuense</name>
    <dbReference type="NCBI Taxonomy" id="356305"/>
    <lineage>
        <taxon>Bacteria</taxon>
        <taxon>Pseudomonadati</taxon>
        <taxon>Bacteroidota</taxon>
        <taxon>Flavobacteriia</taxon>
        <taxon>Flavobacteriales</taxon>
        <taxon>Weeksellaceae</taxon>
        <taxon>Chryseobacterium group</taxon>
        <taxon>Chryseobacterium</taxon>
    </lineage>
</organism>
<name>A0A1I0S1K8_9FLAO</name>
<protein>
    <submittedName>
        <fullName evidence="1">Uncharacterized protein</fullName>
    </submittedName>
</protein>
<evidence type="ECO:0000313" key="1">
    <source>
        <dbReference type="EMBL" id="SEW48244.1"/>
    </source>
</evidence>
<gene>
    <name evidence="1" type="ORF">SAMN05421841_3758</name>
</gene>
<keyword evidence="2" id="KW-1185">Reference proteome</keyword>